<evidence type="ECO:0000256" key="1">
    <source>
        <dbReference type="SAM" id="MobiDB-lite"/>
    </source>
</evidence>
<dbReference type="AlphaFoldDB" id="A0A2N5T7A1"/>
<dbReference type="EMBL" id="PGCI01000686">
    <property type="protein sequence ID" value="PLW21355.1"/>
    <property type="molecule type" value="Genomic_DNA"/>
</dbReference>
<feature type="region of interest" description="Disordered" evidence="1">
    <location>
        <begin position="107"/>
        <end position="164"/>
    </location>
</feature>
<comment type="caution">
    <text evidence="2">The sequence shown here is derived from an EMBL/GenBank/DDBJ whole genome shotgun (WGS) entry which is preliminary data.</text>
</comment>
<dbReference type="Proteomes" id="UP000235392">
    <property type="component" value="Unassembled WGS sequence"/>
</dbReference>
<reference evidence="2 3" key="1">
    <citation type="submission" date="2017-11" db="EMBL/GenBank/DDBJ databases">
        <title>De novo assembly and phasing of dikaryotic genomes from two isolates of Puccinia coronata f. sp. avenae, the causal agent of oat crown rust.</title>
        <authorList>
            <person name="Miller M.E."/>
            <person name="Zhang Y."/>
            <person name="Omidvar V."/>
            <person name="Sperschneider J."/>
            <person name="Schwessinger B."/>
            <person name="Raley C."/>
            <person name="Palmer J.M."/>
            <person name="Garnica D."/>
            <person name="Upadhyaya N."/>
            <person name="Rathjen J."/>
            <person name="Taylor J.M."/>
            <person name="Park R.F."/>
            <person name="Dodds P.N."/>
            <person name="Hirsch C.D."/>
            <person name="Kianian S.F."/>
            <person name="Figueroa M."/>
        </authorList>
    </citation>
    <scope>NUCLEOTIDE SEQUENCE [LARGE SCALE GENOMIC DNA]</scope>
    <source>
        <strain evidence="2">12SD80</strain>
    </source>
</reference>
<accession>A0A2N5T7A1</accession>
<evidence type="ECO:0000313" key="3">
    <source>
        <dbReference type="Proteomes" id="UP000235392"/>
    </source>
</evidence>
<feature type="compositionally biased region" description="Polar residues" evidence="1">
    <location>
        <begin position="129"/>
        <end position="164"/>
    </location>
</feature>
<name>A0A2N5T7A1_9BASI</name>
<proteinExistence type="predicted"/>
<feature type="compositionally biased region" description="Polar residues" evidence="1">
    <location>
        <begin position="261"/>
        <end position="284"/>
    </location>
</feature>
<sequence length="390" mass="43763">MSEKSNNAQLTRSNMALAKERSIPLALTPSSAFVKRENSLPLLASMSFEQLDTMKIDEPYNPHQGVAAFEIHLGAPSIACLERVLQPVPFPPRKTPTNYLAERATIEVPNRPRSQEATTTSMIAPEPTKPTTELQANSPLESQELPSNNLQPNQTAHSTADISRTVQSPQIKAIKEDLSEVDILTSILNNQWALFMTANSSRSVRLMKIALLQAVSTQEILKNLVGFNAMMSISEYWNARDELTRLDAFIKAQEDAALSQMTTNPDVQIQASTRPPPLQQQLERLSSGPPQGFQPPITRLPPPPSQHAVQSMAQPHRLGHPPCNSSYFDHTSRPSPRYRSMNGAMGNWRRRRNMATRMMEIGDFFTRADQALGRVNRQDRRERDRHQSRT</sequence>
<feature type="region of interest" description="Disordered" evidence="1">
    <location>
        <begin position="261"/>
        <end position="343"/>
    </location>
</feature>
<organism evidence="2 3">
    <name type="scientific">Puccinia coronata f. sp. avenae</name>
    <dbReference type="NCBI Taxonomy" id="200324"/>
    <lineage>
        <taxon>Eukaryota</taxon>
        <taxon>Fungi</taxon>
        <taxon>Dikarya</taxon>
        <taxon>Basidiomycota</taxon>
        <taxon>Pucciniomycotina</taxon>
        <taxon>Pucciniomycetes</taxon>
        <taxon>Pucciniales</taxon>
        <taxon>Pucciniaceae</taxon>
        <taxon>Puccinia</taxon>
    </lineage>
</organism>
<evidence type="ECO:0000313" key="2">
    <source>
        <dbReference type="EMBL" id="PLW21355.1"/>
    </source>
</evidence>
<gene>
    <name evidence="2" type="ORF">PCASD_17202</name>
</gene>
<protein>
    <submittedName>
        <fullName evidence="2">Uncharacterized protein</fullName>
    </submittedName>
</protein>